<evidence type="ECO:0008006" key="9">
    <source>
        <dbReference type="Google" id="ProtNLM"/>
    </source>
</evidence>
<dbReference type="GO" id="GO:0050897">
    <property type="term" value="F:cobalt ion binding"/>
    <property type="evidence" value="ECO:0007669"/>
    <property type="project" value="TreeGrafter"/>
</dbReference>
<evidence type="ECO:0000256" key="6">
    <source>
        <dbReference type="SAM" id="Phobius"/>
    </source>
</evidence>
<dbReference type="Proteomes" id="UP001146351">
    <property type="component" value="Unassembled WGS sequence"/>
</dbReference>
<dbReference type="SUPFAM" id="SSF144083">
    <property type="entry name" value="Magnesium transport protein CorA, transmembrane region"/>
    <property type="match status" value="1"/>
</dbReference>
<evidence type="ECO:0000313" key="8">
    <source>
        <dbReference type="Proteomes" id="UP001146351"/>
    </source>
</evidence>
<dbReference type="GO" id="GO:0005886">
    <property type="term" value="C:plasma membrane"/>
    <property type="evidence" value="ECO:0007669"/>
    <property type="project" value="UniProtKB-SubCell"/>
</dbReference>
<dbReference type="PANTHER" id="PTHR46494">
    <property type="entry name" value="CORA FAMILY METAL ION TRANSPORTER (EUROFUNG)"/>
    <property type="match status" value="1"/>
</dbReference>
<keyword evidence="2 6" id="KW-0812">Transmembrane</keyword>
<evidence type="ECO:0000256" key="2">
    <source>
        <dbReference type="ARBA" id="ARBA00022692"/>
    </source>
</evidence>
<dbReference type="GO" id="GO:0015087">
    <property type="term" value="F:cobalt ion transmembrane transporter activity"/>
    <property type="evidence" value="ECO:0007669"/>
    <property type="project" value="TreeGrafter"/>
</dbReference>
<accession>A0A9W9HZF8</accession>
<dbReference type="GO" id="GO:0015095">
    <property type="term" value="F:magnesium ion transmembrane transporter activity"/>
    <property type="evidence" value="ECO:0007669"/>
    <property type="project" value="TreeGrafter"/>
</dbReference>
<dbReference type="InterPro" id="IPR002523">
    <property type="entry name" value="MgTranspt_CorA/ZnTranspt_ZntB"/>
</dbReference>
<feature type="transmembrane region" description="Helical" evidence="6">
    <location>
        <begin position="501"/>
        <end position="520"/>
    </location>
</feature>
<keyword evidence="8" id="KW-1185">Reference proteome</keyword>
<evidence type="ECO:0000256" key="5">
    <source>
        <dbReference type="SAM" id="MobiDB-lite"/>
    </source>
</evidence>
<organism evidence="7 8">
    <name type="scientific">Penicillium capsulatum</name>
    <dbReference type="NCBI Taxonomy" id="69766"/>
    <lineage>
        <taxon>Eukaryota</taxon>
        <taxon>Fungi</taxon>
        <taxon>Dikarya</taxon>
        <taxon>Ascomycota</taxon>
        <taxon>Pezizomycotina</taxon>
        <taxon>Eurotiomycetes</taxon>
        <taxon>Eurotiomycetidae</taxon>
        <taxon>Eurotiales</taxon>
        <taxon>Aspergillaceae</taxon>
        <taxon>Penicillium</taxon>
    </lineage>
</organism>
<sequence>MQRLDDDKLYYMPPPYVLEAAKSQIDNEDAETQHAKEKDIHRSTENGTQAAAGKRTQPIFRWAITKDTPKIDWDGKYDPYNIRINRDRQMKKVPPQIELSTADDPTPTQRMKSVLAHIHREILFSPDTRSSKNYNSLPLKTKSDVDRGIVRLRESQEVNSHILALFSSFARHVGYILDYFIDKKYDCIVKGKVWAAVHGLVMSATSTSSSDALFTFHCEIFSIPFRKVMSQIEELRDGLSGDEEYYITHSMVKAFIQIVLLLADSAFEASRLLKSTDTEGESPEANEDRTENEPKDPAACPDFLDPSVYANTKPGPSMRAIGRRDVRADRCEEDDPFQLEARNRPSKALLMDINLLREELKIITSNLSQQYELVNDLCKEYDAEDKATWEIEIDDNTCSSCFESLYSTTNEGDFVVNMATRKKLKEIQQNLLDRRDVFEELSTRVDIQRVDIIQEDHGKAILVFTIVSTIFLPLSFVSSYMGMNTSDIRDMEPSQALFWQAATPFTVVVVATVLVVAYNIHRIQRWLPRGPAVP</sequence>
<dbReference type="EMBL" id="JAPQKO010000005">
    <property type="protein sequence ID" value="KAJ5161828.1"/>
    <property type="molecule type" value="Genomic_DNA"/>
</dbReference>
<dbReference type="GO" id="GO:0000287">
    <property type="term" value="F:magnesium ion binding"/>
    <property type="evidence" value="ECO:0007669"/>
    <property type="project" value="TreeGrafter"/>
</dbReference>
<comment type="caution">
    <text evidence="7">The sequence shown here is derived from an EMBL/GenBank/DDBJ whole genome shotgun (WGS) entry which is preliminary data.</text>
</comment>
<keyword evidence="3 6" id="KW-1133">Transmembrane helix</keyword>
<proteinExistence type="predicted"/>
<protein>
    <recommendedName>
        <fullName evidence="9">Mg2+ transporter protein, CorA-like/Zinc transport protein ZntB</fullName>
    </recommendedName>
</protein>
<dbReference type="Gene3D" id="1.20.58.340">
    <property type="entry name" value="Magnesium transport protein CorA, transmembrane region"/>
    <property type="match status" value="1"/>
</dbReference>
<dbReference type="OrthoDB" id="5430750at2759"/>
<feature type="compositionally biased region" description="Basic and acidic residues" evidence="5">
    <location>
        <begin position="31"/>
        <end position="44"/>
    </location>
</feature>
<keyword evidence="4 6" id="KW-0472">Membrane</keyword>
<comment type="subcellular location">
    <subcellularLocation>
        <location evidence="1">Cell membrane</location>
        <topology evidence="1">Multi-pass membrane protein</topology>
    </subcellularLocation>
</comment>
<feature type="transmembrane region" description="Helical" evidence="6">
    <location>
        <begin position="461"/>
        <end position="481"/>
    </location>
</feature>
<dbReference type="Pfam" id="PF01544">
    <property type="entry name" value="CorA"/>
    <property type="match status" value="1"/>
</dbReference>
<evidence type="ECO:0000256" key="1">
    <source>
        <dbReference type="ARBA" id="ARBA00004651"/>
    </source>
</evidence>
<dbReference type="AlphaFoldDB" id="A0A9W9HZF8"/>
<dbReference type="InterPro" id="IPR045863">
    <property type="entry name" value="CorA_TM1_TM2"/>
</dbReference>
<name>A0A9W9HZF8_9EURO</name>
<dbReference type="PANTHER" id="PTHR46494:SF1">
    <property type="entry name" value="CORA FAMILY METAL ION TRANSPORTER (EUROFUNG)"/>
    <property type="match status" value="1"/>
</dbReference>
<evidence type="ECO:0000256" key="4">
    <source>
        <dbReference type="ARBA" id="ARBA00023136"/>
    </source>
</evidence>
<feature type="region of interest" description="Disordered" evidence="5">
    <location>
        <begin position="274"/>
        <end position="304"/>
    </location>
</feature>
<evidence type="ECO:0000313" key="7">
    <source>
        <dbReference type="EMBL" id="KAJ5161828.1"/>
    </source>
</evidence>
<gene>
    <name evidence="7" type="ORF">N7492_007220</name>
</gene>
<reference evidence="7" key="2">
    <citation type="journal article" date="2023" name="IMA Fungus">
        <title>Comparative genomic study of the Penicillium genus elucidates a diverse pangenome and 15 lateral gene transfer events.</title>
        <authorList>
            <person name="Petersen C."/>
            <person name="Sorensen T."/>
            <person name="Nielsen M.R."/>
            <person name="Sondergaard T.E."/>
            <person name="Sorensen J.L."/>
            <person name="Fitzpatrick D.A."/>
            <person name="Frisvad J.C."/>
            <person name="Nielsen K.L."/>
        </authorList>
    </citation>
    <scope>NUCLEOTIDE SEQUENCE</scope>
    <source>
        <strain evidence="7">IBT 21917</strain>
    </source>
</reference>
<evidence type="ECO:0000256" key="3">
    <source>
        <dbReference type="ARBA" id="ARBA00022989"/>
    </source>
</evidence>
<feature type="compositionally biased region" description="Basic and acidic residues" evidence="5">
    <location>
        <begin position="286"/>
        <end position="296"/>
    </location>
</feature>
<reference evidence="7" key="1">
    <citation type="submission" date="2022-11" db="EMBL/GenBank/DDBJ databases">
        <authorList>
            <person name="Petersen C."/>
        </authorList>
    </citation>
    <scope>NUCLEOTIDE SEQUENCE</scope>
    <source>
        <strain evidence="7">IBT 21917</strain>
    </source>
</reference>
<feature type="region of interest" description="Disordered" evidence="5">
    <location>
        <begin position="26"/>
        <end position="55"/>
    </location>
</feature>